<evidence type="ECO:0000313" key="1">
    <source>
        <dbReference type="EMBL" id="KAF2149593.1"/>
    </source>
</evidence>
<evidence type="ECO:0000313" key="2">
    <source>
        <dbReference type="Proteomes" id="UP000799439"/>
    </source>
</evidence>
<dbReference type="AlphaFoldDB" id="A0A9P4MDV6"/>
<organism evidence="1 2">
    <name type="scientific">Myriangium duriaei CBS 260.36</name>
    <dbReference type="NCBI Taxonomy" id="1168546"/>
    <lineage>
        <taxon>Eukaryota</taxon>
        <taxon>Fungi</taxon>
        <taxon>Dikarya</taxon>
        <taxon>Ascomycota</taxon>
        <taxon>Pezizomycotina</taxon>
        <taxon>Dothideomycetes</taxon>
        <taxon>Dothideomycetidae</taxon>
        <taxon>Myriangiales</taxon>
        <taxon>Myriangiaceae</taxon>
        <taxon>Myriangium</taxon>
    </lineage>
</organism>
<protein>
    <submittedName>
        <fullName evidence="1">Uncharacterized protein</fullName>
    </submittedName>
</protein>
<accession>A0A9P4MDV6</accession>
<sequence>MPKTLLFGQRFDMLLNNYSYQNSSARSAVKHSRLTLHYFKLGHVESGTDNISWPSTLSHWEVLARLQIYLHIMGSDTAEDHPGKAFLRRTHAHPSN</sequence>
<gene>
    <name evidence="1" type="ORF">K461DRAFT_281978</name>
</gene>
<keyword evidence="2" id="KW-1185">Reference proteome</keyword>
<proteinExistence type="predicted"/>
<dbReference type="Proteomes" id="UP000799439">
    <property type="component" value="Unassembled WGS sequence"/>
</dbReference>
<name>A0A9P4MDV6_9PEZI</name>
<comment type="caution">
    <text evidence="1">The sequence shown here is derived from an EMBL/GenBank/DDBJ whole genome shotgun (WGS) entry which is preliminary data.</text>
</comment>
<dbReference type="EMBL" id="ML996091">
    <property type="protein sequence ID" value="KAF2149593.1"/>
    <property type="molecule type" value="Genomic_DNA"/>
</dbReference>
<reference evidence="1" key="1">
    <citation type="journal article" date="2020" name="Stud. Mycol.">
        <title>101 Dothideomycetes genomes: a test case for predicting lifestyles and emergence of pathogens.</title>
        <authorList>
            <person name="Haridas S."/>
            <person name="Albert R."/>
            <person name="Binder M."/>
            <person name="Bloem J."/>
            <person name="Labutti K."/>
            <person name="Salamov A."/>
            <person name="Andreopoulos B."/>
            <person name="Baker S."/>
            <person name="Barry K."/>
            <person name="Bills G."/>
            <person name="Bluhm B."/>
            <person name="Cannon C."/>
            <person name="Castanera R."/>
            <person name="Culley D."/>
            <person name="Daum C."/>
            <person name="Ezra D."/>
            <person name="Gonzalez J."/>
            <person name="Henrissat B."/>
            <person name="Kuo A."/>
            <person name="Liang C."/>
            <person name="Lipzen A."/>
            <person name="Lutzoni F."/>
            <person name="Magnuson J."/>
            <person name="Mondo S."/>
            <person name="Nolan M."/>
            <person name="Ohm R."/>
            <person name="Pangilinan J."/>
            <person name="Park H.-J."/>
            <person name="Ramirez L."/>
            <person name="Alfaro M."/>
            <person name="Sun H."/>
            <person name="Tritt A."/>
            <person name="Yoshinaga Y."/>
            <person name="Zwiers L.-H."/>
            <person name="Turgeon B."/>
            <person name="Goodwin S."/>
            <person name="Spatafora J."/>
            <person name="Crous P."/>
            <person name="Grigoriev I."/>
        </authorList>
    </citation>
    <scope>NUCLEOTIDE SEQUENCE</scope>
    <source>
        <strain evidence="1">CBS 260.36</strain>
    </source>
</reference>